<keyword evidence="2" id="KW-1185">Reference proteome</keyword>
<dbReference type="Gene3D" id="3.40.50.300">
    <property type="entry name" value="P-loop containing nucleotide triphosphate hydrolases"/>
    <property type="match status" value="1"/>
</dbReference>
<dbReference type="Proteomes" id="UP000593567">
    <property type="component" value="Unassembled WGS sequence"/>
</dbReference>
<organism evidence="1 2">
    <name type="scientific">Bugula neritina</name>
    <name type="common">Brown bryozoan</name>
    <name type="synonym">Sertularia neritina</name>
    <dbReference type="NCBI Taxonomy" id="10212"/>
    <lineage>
        <taxon>Eukaryota</taxon>
        <taxon>Metazoa</taxon>
        <taxon>Spiralia</taxon>
        <taxon>Lophotrochozoa</taxon>
        <taxon>Bryozoa</taxon>
        <taxon>Gymnolaemata</taxon>
        <taxon>Cheilostomatida</taxon>
        <taxon>Flustrina</taxon>
        <taxon>Buguloidea</taxon>
        <taxon>Bugulidae</taxon>
        <taxon>Bugula</taxon>
    </lineage>
</organism>
<dbReference type="PANTHER" id="PTHR33844">
    <property type="entry name" value="SULFOTRANSFER_1 DOMAIN-CONTAINING PROTEIN"/>
    <property type="match status" value="1"/>
</dbReference>
<proteinExistence type="predicted"/>
<dbReference type="EMBL" id="VXIV02001312">
    <property type="protein sequence ID" value="KAF6033515.1"/>
    <property type="molecule type" value="Genomic_DNA"/>
</dbReference>
<evidence type="ECO:0000313" key="1">
    <source>
        <dbReference type="EMBL" id="KAF6033515.1"/>
    </source>
</evidence>
<dbReference type="OrthoDB" id="5912733at2759"/>
<name>A0A7J7K5Q8_BUGNE</name>
<protein>
    <recommendedName>
        <fullName evidence="3">Sulfotransferase domain-containing protein</fullName>
    </recommendedName>
</protein>
<dbReference type="AlphaFoldDB" id="A0A7J7K5Q8"/>
<dbReference type="PANTHER" id="PTHR33844:SF1">
    <property type="entry name" value="SULFOTRANSFERASE DOMAIN-CONTAINING PROTEIN"/>
    <property type="match status" value="1"/>
</dbReference>
<comment type="caution">
    <text evidence="1">The sequence shown here is derived from an EMBL/GenBank/DDBJ whole genome shotgun (WGS) entry which is preliminary data.</text>
</comment>
<accession>A0A7J7K5Q8</accession>
<dbReference type="InterPro" id="IPR027417">
    <property type="entry name" value="P-loop_NTPase"/>
</dbReference>
<evidence type="ECO:0000313" key="2">
    <source>
        <dbReference type="Proteomes" id="UP000593567"/>
    </source>
</evidence>
<reference evidence="1" key="1">
    <citation type="submission" date="2020-06" db="EMBL/GenBank/DDBJ databases">
        <title>Draft genome of Bugula neritina, a colonial animal packing powerful symbionts and potential medicines.</title>
        <authorList>
            <person name="Rayko M."/>
        </authorList>
    </citation>
    <scope>NUCLEOTIDE SEQUENCE [LARGE SCALE GENOMIC DNA]</scope>
    <source>
        <strain evidence="1">Kwan_BN1</strain>
    </source>
</reference>
<gene>
    <name evidence="1" type="ORF">EB796_008177</name>
</gene>
<sequence>MALWFMNVMLFCHCVYLVIYSLFRCCQLVSWWLTGVQSHLKSCRNGNNYESSAQLLRVWFRSSGRAINVNLRHHFLSTHVRFVHPTYALQKNITLMTVTDTEAIFSISDENEDIYDVRKWIFVAASQSVTTKYLLIMPISSMVKLGEELGDPKTKVIWIYHTGRCGSTALCQVFNALPDVVSISEPNCVLSLDQTLKKKALDENKPSWLSSSEYLKIYQNTIRLLLKPYQKEASVFAVKSHGLTTELNLQLIPKLFPDFIGIFMYRNPREQITSLYRVLKGLHPHEEWNLSIIRHPVLSLILPNIQLSALTLAGCNDPKHLQWLFRKENKILSDEFIFAVIQFAETCFHYKEVVGEGAPIVAIKYELFQQNKCKFFEAIFHHSGLELTSEREALIDIALSEDSQKGTPLEKSVLAQKKINITTEMIDNANRYLKYYDLPGWGDSLTLPNTM</sequence>
<evidence type="ECO:0008006" key="3">
    <source>
        <dbReference type="Google" id="ProtNLM"/>
    </source>
</evidence>
<dbReference type="SUPFAM" id="SSF52540">
    <property type="entry name" value="P-loop containing nucleoside triphosphate hydrolases"/>
    <property type="match status" value="1"/>
</dbReference>